<evidence type="ECO:0000256" key="1">
    <source>
        <dbReference type="SAM" id="Phobius"/>
    </source>
</evidence>
<dbReference type="EMBL" id="JAAVJS010000024">
    <property type="protein sequence ID" value="NJX16614.1"/>
    <property type="molecule type" value="Genomic_DNA"/>
</dbReference>
<keyword evidence="1" id="KW-1133">Transmembrane helix</keyword>
<sequence length="67" mass="7422">MLSDKQSIILTGIMGVGIFVFGILDLLDNFVVLTVMTISFFAIVINLLYTKARGEDITPQEQEELGE</sequence>
<reference evidence="2 3" key="1">
    <citation type="submission" date="2020-03" db="EMBL/GenBank/DDBJ databases">
        <title>Tamlana sp. nov, isolated from XXX.</title>
        <authorList>
            <person name="Cao W.R."/>
        </authorList>
    </citation>
    <scope>NUCLEOTIDE SEQUENCE [LARGE SCALE GENOMIC DNA]</scope>
    <source>
        <strain evidence="2 3">HST1-43</strain>
    </source>
</reference>
<name>A0ABX1DE38_9FLAO</name>
<comment type="caution">
    <text evidence="2">The sequence shown here is derived from an EMBL/GenBank/DDBJ whole genome shotgun (WGS) entry which is preliminary data.</text>
</comment>
<evidence type="ECO:0000313" key="2">
    <source>
        <dbReference type="EMBL" id="NJX16614.1"/>
    </source>
</evidence>
<protein>
    <submittedName>
        <fullName evidence="2">Uncharacterized protein</fullName>
    </submittedName>
</protein>
<dbReference type="RefSeq" id="WP_167919356.1">
    <property type="nucleotide sequence ID" value="NZ_JAAVJS010000024.1"/>
</dbReference>
<dbReference type="Proteomes" id="UP000760545">
    <property type="component" value="Unassembled WGS sequence"/>
</dbReference>
<feature type="transmembrane region" description="Helical" evidence="1">
    <location>
        <begin position="30"/>
        <end position="49"/>
    </location>
</feature>
<gene>
    <name evidence="2" type="ORF">HC176_14060</name>
</gene>
<feature type="transmembrane region" description="Helical" evidence="1">
    <location>
        <begin position="7"/>
        <end position="24"/>
    </location>
</feature>
<keyword evidence="1" id="KW-0812">Transmembrane</keyword>
<proteinExistence type="predicted"/>
<keyword evidence="3" id="KW-1185">Reference proteome</keyword>
<evidence type="ECO:0000313" key="3">
    <source>
        <dbReference type="Proteomes" id="UP000760545"/>
    </source>
</evidence>
<accession>A0ABX1DE38</accession>
<organism evidence="2 3">
    <name type="scientific">Tamlana crocina</name>
    <dbReference type="NCBI Taxonomy" id="393006"/>
    <lineage>
        <taxon>Bacteria</taxon>
        <taxon>Pseudomonadati</taxon>
        <taxon>Bacteroidota</taxon>
        <taxon>Flavobacteriia</taxon>
        <taxon>Flavobacteriales</taxon>
        <taxon>Flavobacteriaceae</taxon>
        <taxon>Tamlana</taxon>
    </lineage>
</organism>
<keyword evidence="1" id="KW-0472">Membrane</keyword>